<reference evidence="1 2" key="1">
    <citation type="submission" date="2016-09" db="EMBL/GenBank/DDBJ databases">
        <title>Chromobacterium muskegensis sp. nov., an insecticidal bacterium isolated from Sphagnum bogs.</title>
        <authorList>
            <person name="Sparks M.E."/>
            <person name="Blackburn M.B."/>
            <person name="Gundersen-Rindal D.E."/>
            <person name="Mitchell A."/>
            <person name="Farrar R."/>
            <person name="Kuhar D."/>
        </authorList>
    </citation>
    <scope>NUCLEOTIDE SEQUENCE [LARGE SCALE GENOMIC DNA]</scope>
    <source>
        <strain evidence="1 2">37-2</strain>
    </source>
</reference>
<evidence type="ECO:0000313" key="2">
    <source>
        <dbReference type="Proteomes" id="UP000180088"/>
    </source>
</evidence>
<dbReference type="STRING" id="1903179.BI347_21020"/>
<accession>A0A1S1WSN8</accession>
<protein>
    <submittedName>
        <fullName evidence="1">Uncharacterized protein</fullName>
    </submittedName>
</protein>
<dbReference type="Proteomes" id="UP000180088">
    <property type="component" value="Unassembled WGS sequence"/>
</dbReference>
<dbReference type="AlphaFoldDB" id="A0A1S1WSN8"/>
<dbReference type="EMBL" id="MKCS01000004">
    <property type="protein sequence ID" value="OHX10280.1"/>
    <property type="molecule type" value="Genomic_DNA"/>
</dbReference>
<sequence length="166" mass="18720">MGLTEARQFAKGTLRVINEAEQSLIDGIQLGDGTGIIKHVQKPLQAELERWPTLIERQPDDQREHFAYCQDAALQLQSLSYSATRERTVESTKYLRKDEAAYHKAKQKCEQQLRATDSQIKSAVAAEDAELKKKFGGRECLTVYDVDKQTGQIVEQAKPAHCKKST</sequence>
<evidence type="ECO:0000313" key="1">
    <source>
        <dbReference type="EMBL" id="OHX10280.1"/>
    </source>
</evidence>
<organism evidence="1 2">
    <name type="scientific">Chromobacterium sphagni</name>
    <dbReference type="NCBI Taxonomy" id="1903179"/>
    <lineage>
        <taxon>Bacteria</taxon>
        <taxon>Pseudomonadati</taxon>
        <taxon>Pseudomonadota</taxon>
        <taxon>Betaproteobacteria</taxon>
        <taxon>Neisseriales</taxon>
        <taxon>Chromobacteriaceae</taxon>
        <taxon>Chromobacterium</taxon>
    </lineage>
</organism>
<comment type="caution">
    <text evidence="1">The sequence shown here is derived from an EMBL/GenBank/DDBJ whole genome shotgun (WGS) entry which is preliminary data.</text>
</comment>
<name>A0A1S1WSN8_9NEIS</name>
<gene>
    <name evidence="1" type="ORF">BI347_21020</name>
</gene>
<proteinExistence type="predicted"/>